<dbReference type="InterPro" id="IPR007110">
    <property type="entry name" value="Ig-like_dom"/>
</dbReference>
<keyword evidence="5" id="KW-0472">Membrane</keyword>
<keyword evidence="11" id="KW-1185">Reference proteome</keyword>
<dbReference type="Gene3D" id="2.60.40.10">
    <property type="entry name" value="Immunoglobulins"/>
    <property type="match status" value="3"/>
</dbReference>
<evidence type="ECO:0000313" key="11">
    <source>
        <dbReference type="Proteomes" id="UP000014500"/>
    </source>
</evidence>
<sequence length="456" mass="51720">MSPPVAQQVISSMRILMGEDGTCEGQKRIQQLARNTRYFRQRLKEMVLASDPEFSEQIPNVTVAVGRDVTLPCVVDHLGTHKVAWIHVDKQMILTIHHHVITRNSRFRLMHNNPKHWILQITNVQEEDRGYYMCQINTVPMKSQIGHLEVIVSPDILDDQSSPSSVVVREGFDVTLVCKASGYPTPMITWRREDNQLILLGKKQGQQQESVSIVEGEEFRIYKVSRLNMGVYLCISSNGVPPSVSKRITLDVEFSPMIWIPNQLVGAPMNREVTLECYTEAYPKPINYWTRGQGVLITNDKYETTEIDSAYKVHMKLKIKKLEWKDFGSYKCSATNSLGGTEGAIRLYEINPHTQSPRVTDLKIPSNFGEFSTVRNASSPMRSKKIGSETNSLLEESSDIEKARKMENTAQYGKEADEKIVSHHRPEIDSGCASLTNFKKFVATFLIIYSIIIHGS</sequence>
<organism evidence="10 11">
    <name type="scientific">Strigamia maritima</name>
    <name type="common">European centipede</name>
    <name type="synonym">Geophilus maritimus</name>
    <dbReference type="NCBI Taxonomy" id="126957"/>
    <lineage>
        <taxon>Eukaryota</taxon>
        <taxon>Metazoa</taxon>
        <taxon>Ecdysozoa</taxon>
        <taxon>Arthropoda</taxon>
        <taxon>Myriapoda</taxon>
        <taxon>Chilopoda</taxon>
        <taxon>Pleurostigmophora</taxon>
        <taxon>Geophilomorpha</taxon>
        <taxon>Linotaeniidae</taxon>
        <taxon>Strigamia</taxon>
    </lineage>
</organism>
<dbReference type="InterPro" id="IPR013783">
    <property type="entry name" value="Ig-like_fold"/>
</dbReference>
<dbReference type="FunFam" id="2.60.40.10:FF:000328">
    <property type="entry name" value="CLUMA_CG000981, isoform A"/>
    <property type="match status" value="1"/>
</dbReference>
<accession>T1IWH8</accession>
<dbReference type="GO" id="GO:0043005">
    <property type="term" value="C:neuron projection"/>
    <property type="evidence" value="ECO:0007669"/>
    <property type="project" value="TreeGrafter"/>
</dbReference>
<feature type="domain" description="Ig-like" evidence="9">
    <location>
        <begin position="52"/>
        <end position="153"/>
    </location>
</feature>
<dbReference type="SUPFAM" id="SSF48726">
    <property type="entry name" value="Immunoglobulin"/>
    <property type="match status" value="3"/>
</dbReference>
<dbReference type="SMART" id="SM00408">
    <property type="entry name" value="IGc2"/>
    <property type="match status" value="3"/>
</dbReference>
<dbReference type="EMBL" id="JH431617">
    <property type="status" value="NOT_ANNOTATED_CDS"/>
    <property type="molecule type" value="Genomic_DNA"/>
</dbReference>
<dbReference type="eggNOG" id="KOG1357">
    <property type="taxonomic scope" value="Eukaryota"/>
</dbReference>
<evidence type="ECO:0000256" key="2">
    <source>
        <dbReference type="ARBA" id="ARBA00022475"/>
    </source>
</evidence>
<evidence type="ECO:0000256" key="5">
    <source>
        <dbReference type="ARBA" id="ARBA00023136"/>
    </source>
</evidence>
<evidence type="ECO:0000256" key="3">
    <source>
        <dbReference type="ARBA" id="ARBA00022729"/>
    </source>
</evidence>
<dbReference type="InterPro" id="IPR003598">
    <property type="entry name" value="Ig_sub2"/>
</dbReference>
<keyword evidence="3" id="KW-0732">Signal</keyword>
<dbReference type="InterPro" id="IPR051170">
    <property type="entry name" value="Neural/epithelial_adhesion"/>
</dbReference>
<name>T1IWH8_STRMM</name>
<evidence type="ECO:0000256" key="6">
    <source>
        <dbReference type="ARBA" id="ARBA00023157"/>
    </source>
</evidence>
<dbReference type="AlphaFoldDB" id="T1IWH8"/>
<dbReference type="PhylomeDB" id="T1IWH8"/>
<dbReference type="InterPro" id="IPR036179">
    <property type="entry name" value="Ig-like_dom_sf"/>
</dbReference>
<protein>
    <recommendedName>
        <fullName evidence="9">Ig-like domain-containing protein</fullName>
    </recommendedName>
</protein>
<reference evidence="11" key="1">
    <citation type="submission" date="2011-05" db="EMBL/GenBank/DDBJ databases">
        <authorList>
            <person name="Richards S.R."/>
            <person name="Qu J."/>
            <person name="Jiang H."/>
            <person name="Jhangiani S.N."/>
            <person name="Agravi P."/>
            <person name="Goodspeed R."/>
            <person name="Gross S."/>
            <person name="Mandapat C."/>
            <person name="Jackson L."/>
            <person name="Mathew T."/>
            <person name="Pu L."/>
            <person name="Thornton R."/>
            <person name="Saada N."/>
            <person name="Wilczek-Boney K.B."/>
            <person name="Lee S."/>
            <person name="Kovar C."/>
            <person name="Wu Y."/>
            <person name="Scherer S.E."/>
            <person name="Worley K.C."/>
            <person name="Muzny D.M."/>
            <person name="Gibbs R."/>
        </authorList>
    </citation>
    <scope>NUCLEOTIDE SEQUENCE</scope>
    <source>
        <strain evidence="11">Brora</strain>
    </source>
</reference>
<keyword evidence="6" id="KW-1015">Disulfide bond</keyword>
<evidence type="ECO:0000256" key="1">
    <source>
        <dbReference type="ARBA" id="ARBA00004236"/>
    </source>
</evidence>
<keyword evidence="2" id="KW-1003">Cell membrane</keyword>
<keyword evidence="8" id="KW-0393">Immunoglobulin domain</keyword>
<feature type="domain" description="Ig-like" evidence="9">
    <location>
        <begin position="154"/>
        <end position="249"/>
    </location>
</feature>
<dbReference type="GO" id="GO:0005886">
    <property type="term" value="C:plasma membrane"/>
    <property type="evidence" value="ECO:0007669"/>
    <property type="project" value="UniProtKB-SubCell"/>
</dbReference>
<evidence type="ECO:0000256" key="8">
    <source>
        <dbReference type="ARBA" id="ARBA00023319"/>
    </source>
</evidence>
<evidence type="ECO:0000256" key="4">
    <source>
        <dbReference type="ARBA" id="ARBA00022737"/>
    </source>
</evidence>
<dbReference type="InterPro" id="IPR013098">
    <property type="entry name" value="Ig_I-set"/>
</dbReference>
<dbReference type="Proteomes" id="UP000014500">
    <property type="component" value="Unassembled WGS sequence"/>
</dbReference>
<dbReference type="PROSITE" id="PS50835">
    <property type="entry name" value="IG_LIKE"/>
    <property type="match status" value="3"/>
</dbReference>
<dbReference type="EnsemblMetazoa" id="SMAR005545-RA">
    <property type="protein sequence ID" value="SMAR005545-PA"/>
    <property type="gene ID" value="SMAR005545"/>
</dbReference>
<dbReference type="FunFam" id="2.60.40.10:FF:000376">
    <property type="entry name" value="CLUMA_CG000981, isoform A"/>
    <property type="match status" value="1"/>
</dbReference>
<dbReference type="Pfam" id="PF07679">
    <property type="entry name" value="I-set"/>
    <property type="match status" value="1"/>
</dbReference>
<keyword evidence="4" id="KW-0677">Repeat</keyword>
<evidence type="ECO:0000256" key="7">
    <source>
        <dbReference type="ARBA" id="ARBA00023180"/>
    </source>
</evidence>
<keyword evidence="7" id="KW-0325">Glycoprotein</keyword>
<dbReference type="OMA" id="KFLGNHQ"/>
<reference evidence="10" key="2">
    <citation type="submission" date="2015-02" db="UniProtKB">
        <authorList>
            <consortium name="EnsemblMetazoa"/>
        </authorList>
    </citation>
    <scope>IDENTIFICATION</scope>
</reference>
<dbReference type="HOGENOM" id="CLU_027228_1_2_1"/>
<feature type="domain" description="Ig-like" evidence="9">
    <location>
        <begin position="256"/>
        <end position="351"/>
    </location>
</feature>
<evidence type="ECO:0000313" key="10">
    <source>
        <dbReference type="EnsemblMetazoa" id="SMAR005545-PA"/>
    </source>
</evidence>
<dbReference type="Pfam" id="PF13927">
    <property type="entry name" value="Ig_3"/>
    <property type="match status" value="2"/>
</dbReference>
<proteinExistence type="predicted"/>
<evidence type="ECO:0000259" key="9">
    <source>
        <dbReference type="PROSITE" id="PS50835"/>
    </source>
</evidence>
<dbReference type="InterPro" id="IPR003599">
    <property type="entry name" value="Ig_sub"/>
</dbReference>
<dbReference type="SMART" id="SM00409">
    <property type="entry name" value="IG"/>
    <property type="match status" value="3"/>
</dbReference>
<dbReference type="PANTHER" id="PTHR12231">
    <property type="entry name" value="CTX-RELATED TYPE I TRANSMEMBRANE PROTEIN"/>
    <property type="match status" value="1"/>
</dbReference>
<dbReference type="STRING" id="126957.T1IWH8"/>
<comment type="subcellular location">
    <subcellularLocation>
        <location evidence="1">Cell membrane</location>
    </subcellularLocation>
</comment>
<dbReference type="PANTHER" id="PTHR12231:SF253">
    <property type="entry name" value="DPR-INTERACTING PROTEIN ETA, ISOFORM B-RELATED"/>
    <property type="match status" value="1"/>
</dbReference>
<dbReference type="CDD" id="cd00096">
    <property type="entry name" value="Ig"/>
    <property type="match status" value="1"/>
</dbReference>
<dbReference type="eggNOG" id="KOG3510">
    <property type="taxonomic scope" value="Eukaryota"/>
</dbReference>